<gene>
    <name evidence="1" type="ORF">RM553_01030</name>
</gene>
<accession>A0ABU3C4Z1</accession>
<dbReference type="Pfam" id="PF14356">
    <property type="entry name" value="DUF4403"/>
    <property type="match status" value="1"/>
</dbReference>
<keyword evidence="2" id="KW-1185">Reference proteome</keyword>
<comment type="caution">
    <text evidence="1">The sequence shown here is derived from an EMBL/GenBank/DDBJ whole genome shotgun (WGS) entry which is preliminary data.</text>
</comment>
<dbReference type="RefSeq" id="WP_311533038.1">
    <property type="nucleotide sequence ID" value="NZ_JAVRHQ010000001.1"/>
</dbReference>
<protein>
    <submittedName>
        <fullName evidence="1">DUF4403 family protein</fullName>
    </submittedName>
</protein>
<name>A0ABU3C4Z1_9FLAO</name>
<dbReference type="EMBL" id="JAVRHQ010000001">
    <property type="protein sequence ID" value="MDT0641402.1"/>
    <property type="molecule type" value="Genomic_DNA"/>
</dbReference>
<organism evidence="1 2">
    <name type="scientific">Autumnicola tepida</name>
    <dbReference type="NCBI Taxonomy" id="3075595"/>
    <lineage>
        <taxon>Bacteria</taxon>
        <taxon>Pseudomonadati</taxon>
        <taxon>Bacteroidota</taxon>
        <taxon>Flavobacteriia</taxon>
        <taxon>Flavobacteriales</taxon>
        <taxon>Flavobacteriaceae</taxon>
        <taxon>Autumnicola</taxon>
    </lineage>
</organism>
<sequence length="210" mass="23730">MQNISPGNLILQLPLKVQYGVMEDILRDRAIGEKIGTVDDKGETTNYAEILDITFGESLREDFDFAVNLKFKTLTKLFKNKIGRLEMDVALEFDEATQEIGIKNYNLEGDTNNWLMNNFIEKMVNNVLYGTLKKKMKFDLSPLIARRLEKINSKFLAGMEPLEGILATGEIKNFKIDNIVPGSGFLLIQVSLNAEAMVAIEHLNLEQIKA</sequence>
<evidence type="ECO:0000313" key="2">
    <source>
        <dbReference type="Proteomes" id="UP001262889"/>
    </source>
</evidence>
<evidence type="ECO:0000313" key="1">
    <source>
        <dbReference type="EMBL" id="MDT0641402.1"/>
    </source>
</evidence>
<dbReference type="Proteomes" id="UP001262889">
    <property type="component" value="Unassembled WGS sequence"/>
</dbReference>
<reference evidence="1 2" key="1">
    <citation type="submission" date="2023-09" db="EMBL/GenBank/DDBJ databases">
        <authorList>
            <person name="Rey-Velasco X."/>
        </authorList>
    </citation>
    <scope>NUCLEOTIDE SEQUENCE [LARGE SCALE GENOMIC DNA]</scope>
    <source>
        <strain evidence="1 2">F363</strain>
    </source>
</reference>
<dbReference type="InterPro" id="IPR025515">
    <property type="entry name" value="DUF4403"/>
</dbReference>
<proteinExistence type="predicted"/>